<dbReference type="AlphaFoldDB" id="A0ABD5UER7"/>
<comment type="caution">
    <text evidence="1">The sequence shown here is derived from an EMBL/GenBank/DDBJ whole genome shotgun (WGS) entry which is preliminary data.</text>
</comment>
<dbReference type="RefSeq" id="WP_379764462.1">
    <property type="nucleotide sequence ID" value="NZ_JBHSXI010000001.1"/>
</dbReference>
<proteinExistence type="predicted"/>
<accession>A0ABD5UER7</accession>
<name>A0ABD5UER7_9EURY</name>
<organism evidence="1 2">
    <name type="scientific">Halorubrum trueperi</name>
    <dbReference type="NCBI Taxonomy" id="2004704"/>
    <lineage>
        <taxon>Archaea</taxon>
        <taxon>Methanobacteriati</taxon>
        <taxon>Methanobacteriota</taxon>
        <taxon>Stenosarchaea group</taxon>
        <taxon>Halobacteria</taxon>
        <taxon>Halobacteriales</taxon>
        <taxon>Haloferacaceae</taxon>
        <taxon>Halorubrum</taxon>
    </lineage>
</organism>
<dbReference type="Proteomes" id="UP001596333">
    <property type="component" value="Unassembled WGS sequence"/>
</dbReference>
<protein>
    <submittedName>
        <fullName evidence="1">Uncharacterized protein</fullName>
    </submittedName>
</protein>
<dbReference type="EMBL" id="JBHSXI010000001">
    <property type="protein sequence ID" value="MFC6887924.1"/>
    <property type="molecule type" value="Genomic_DNA"/>
</dbReference>
<evidence type="ECO:0000313" key="2">
    <source>
        <dbReference type="Proteomes" id="UP001596333"/>
    </source>
</evidence>
<sequence length="393" mass="42228">MELPDNTLEISPRSGGHETATASVLNGETYVESTGVSSQSFDISVRFDGDRRATWKAAALEMLGTNPALGVLPLGGSTHVGVDGYYVPSSTRRAPGFAEAREADLEATDASESLTLTLERAGTRKQHYLALVTSPGQPDPGHPFGNDTTGIVGIPADARRVRIVDSTSSPTERERPTPVETVETAHGAIDLFDATSEAIDEPIYLYDHGYDLQGDVDPTVWDSHGEGGQYDVEGSLAWGRVYSTGYVFDGEIVLENGLLRITIDEPTNADETASLDVEEYDAGADSWSTVDLPSYDADLDTDWEPADVDLTHIGQASVRAQIEFEAVAGDQEGDIYAVDVELERGHSELEVWRLSGTGEIPTDLEVLLDPIASTSIVDSSVEQGLVARAEVRR</sequence>
<evidence type="ECO:0000313" key="1">
    <source>
        <dbReference type="EMBL" id="MFC6887924.1"/>
    </source>
</evidence>
<reference evidence="1 2" key="1">
    <citation type="journal article" date="2019" name="Int. J. Syst. Evol. Microbiol.">
        <title>The Global Catalogue of Microorganisms (GCM) 10K type strain sequencing project: providing services to taxonomists for standard genome sequencing and annotation.</title>
        <authorList>
            <consortium name="The Broad Institute Genomics Platform"/>
            <consortium name="The Broad Institute Genome Sequencing Center for Infectious Disease"/>
            <person name="Wu L."/>
            <person name="Ma J."/>
        </authorList>
    </citation>
    <scope>NUCLEOTIDE SEQUENCE [LARGE SCALE GENOMIC DNA]</scope>
    <source>
        <strain evidence="1 2">Y73</strain>
    </source>
</reference>
<gene>
    <name evidence="1" type="ORF">ACFQEY_02475</name>
</gene>
<keyword evidence="2" id="KW-1185">Reference proteome</keyword>